<evidence type="ECO:0000313" key="2">
    <source>
        <dbReference type="EMBL" id="AOX02339.1"/>
    </source>
</evidence>
<dbReference type="Gene3D" id="3.40.50.300">
    <property type="entry name" value="P-loop containing nucleotide triphosphate hydrolases"/>
    <property type="match status" value="1"/>
</dbReference>
<reference evidence="3" key="1">
    <citation type="submission" date="2016-10" db="EMBL/GenBank/DDBJ databases">
        <title>Comparative genomics uncovers the prolific and rare metabolic potential of the cyanobacterial genus Moorea.</title>
        <authorList>
            <person name="Leao T."/>
            <person name="Castelao G."/>
            <person name="Korobeynikov A."/>
            <person name="Monroe E.A."/>
            <person name="Podell S."/>
            <person name="Glukhov E."/>
            <person name="Allen E."/>
            <person name="Gerwick W.H."/>
            <person name="Gerwick L."/>
        </authorList>
    </citation>
    <scope>NUCLEOTIDE SEQUENCE [LARGE SCALE GENOMIC DNA]</scope>
    <source>
        <strain evidence="3">PAL-8-15-08-1</strain>
    </source>
</reference>
<dbReference type="RefSeq" id="WP_070394751.1">
    <property type="nucleotide sequence ID" value="NZ_CP017599.1"/>
</dbReference>
<evidence type="ECO:0000259" key="1">
    <source>
        <dbReference type="Pfam" id="PF13191"/>
    </source>
</evidence>
<dbReference type="AlphaFoldDB" id="A0A1D8TXF4"/>
<organism evidence="2 3">
    <name type="scientific">Moorena producens PAL-8-15-08-1</name>
    <dbReference type="NCBI Taxonomy" id="1458985"/>
    <lineage>
        <taxon>Bacteria</taxon>
        <taxon>Bacillati</taxon>
        <taxon>Cyanobacteriota</taxon>
        <taxon>Cyanophyceae</taxon>
        <taxon>Coleofasciculales</taxon>
        <taxon>Coleofasciculaceae</taxon>
        <taxon>Moorena</taxon>
    </lineage>
</organism>
<feature type="domain" description="Orc1-like AAA ATPase" evidence="1">
    <location>
        <begin position="16"/>
        <end position="146"/>
    </location>
</feature>
<evidence type="ECO:0000313" key="3">
    <source>
        <dbReference type="Proteomes" id="UP000177870"/>
    </source>
</evidence>
<name>A0A1D8TXF4_9CYAN</name>
<dbReference type="InterPro" id="IPR041664">
    <property type="entry name" value="AAA_16"/>
</dbReference>
<protein>
    <recommendedName>
        <fullName evidence="1">Orc1-like AAA ATPase domain-containing protein</fullName>
    </recommendedName>
</protein>
<dbReference type="KEGG" id="mpro:BJP34_25435"/>
<dbReference type="SUPFAM" id="SSF52540">
    <property type="entry name" value="P-loop containing nucleoside triphosphate hydrolases"/>
    <property type="match status" value="1"/>
</dbReference>
<proteinExistence type="predicted"/>
<dbReference type="Proteomes" id="UP000177870">
    <property type="component" value="Chromosome"/>
</dbReference>
<gene>
    <name evidence="2" type="ORF">BJP34_25435</name>
</gene>
<sequence length="428" mass="48582">MAQNPFTVGQAVSPERFVGRESQIEIAFDQISSRGNLAVWGGPGIGKTSFLELLTSPDVWHLQGQDPEAAVIVLLNCLSIQPFHADSFWRQILTEIKSQLDSNSPLQTDIDPLLDQDNVTSSHLRQLLRKLGEYDKFLLLLVDDYDVALRTNDGYQEADIEAFVNECRSIANSGIERKYISMIVASSRRLSELGPQLTPDKSPWYNHYLFQPLKPFTDSEVAALLLGMPITPALREGIREIADGNPALLQNAGYLLYQELRANRVPDPKTFARDFLSATEQFFKATWELCNDLEKILLMLIALYSLEGRLSDQRYALRGIETIFSQKEIELNTLETRGIIKREEQAGKATYSFASSLMEWWVIKNIQNSTETELQDRQKVFLNLMSHKQAEKVKDIIRLMWKNKDEVPSIFEWIGKVIAAIPKGAIKS</sequence>
<dbReference type="Pfam" id="PF13191">
    <property type="entry name" value="AAA_16"/>
    <property type="match status" value="1"/>
</dbReference>
<accession>A0A1D8TXF4</accession>
<dbReference type="InterPro" id="IPR027417">
    <property type="entry name" value="P-loop_NTPase"/>
</dbReference>
<dbReference type="OrthoDB" id="525119at2"/>
<dbReference type="EMBL" id="CP017599">
    <property type="protein sequence ID" value="AOX02339.1"/>
    <property type="molecule type" value="Genomic_DNA"/>
</dbReference>